<accession>A0ABS8PH86</accession>
<dbReference type="RefSeq" id="WP_230739837.1">
    <property type="nucleotide sequence ID" value="NZ_JAJNDB010000009.1"/>
</dbReference>
<reference evidence="2 3" key="1">
    <citation type="submission" date="2021-11" db="EMBL/GenBank/DDBJ databases">
        <title>Draft genome sequence of Actinomycetospora sp. SF1 isolated from the rhizosphere soil.</title>
        <authorList>
            <person name="Duangmal K."/>
            <person name="Chantavorakit T."/>
        </authorList>
    </citation>
    <scope>NUCLEOTIDE SEQUENCE [LARGE SCALE GENOMIC DNA]</scope>
    <source>
        <strain evidence="2 3">TBRC 5722</strain>
    </source>
</reference>
<proteinExistence type="predicted"/>
<dbReference type="PANTHER" id="PTHR12993">
    <property type="entry name" value="N-ACETYLGLUCOSAMINYL-PHOSPHATIDYLINOSITOL DE-N-ACETYLASE-RELATED"/>
    <property type="match status" value="1"/>
</dbReference>
<organism evidence="2 3">
    <name type="scientific">Actinomycetospora endophytica</name>
    <dbReference type="NCBI Taxonomy" id="2291215"/>
    <lineage>
        <taxon>Bacteria</taxon>
        <taxon>Bacillati</taxon>
        <taxon>Actinomycetota</taxon>
        <taxon>Actinomycetes</taxon>
        <taxon>Pseudonocardiales</taxon>
        <taxon>Pseudonocardiaceae</taxon>
        <taxon>Actinomycetospora</taxon>
    </lineage>
</organism>
<dbReference type="InterPro" id="IPR003737">
    <property type="entry name" value="GlcNAc_PI_deacetylase-related"/>
</dbReference>
<keyword evidence="3" id="KW-1185">Reference proteome</keyword>
<keyword evidence="1" id="KW-0862">Zinc</keyword>
<comment type="caution">
    <text evidence="2">The sequence shown here is derived from an EMBL/GenBank/DDBJ whole genome shotgun (WGS) entry which is preliminary data.</text>
</comment>
<evidence type="ECO:0000313" key="3">
    <source>
        <dbReference type="Proteomes" id="UP001199469"/>
    </source>
</evidence>
<dbReference type="PANTHER" id="PTHR12993:SF29">
    <property type="entry name" value="BLR3841 PROTEIN"/>
    <property type="match status" value="1"/>
</dbReference>
<name>A0ABS8PH86_9PSEU</name>
<dbReference type="Proteomes" id="UP001199469">
    <property type="component" value="Unassembled WGS sequence"/>
</dbReference>
<sequence>MTPRDLTGPGTDEARWRASEFLATLPRLDPGGRRPPGRVVVLAPHPDDEILGAGGTLSAWAADGVPIVVVAVTYGEASHPGSPTLTPDELALRRDDERRRALDELGLSDARIVRTGLPDGAVIAYRAVLRDHLMSLLEPGDTVLAPIPGDGHPDHDAVAEVARKAARCRGAAVWHYAVWLWHWATPEDEAVARGGAVAITLPAGAWRAKRSAVDCFTSQIESLSSDPRDAAVLPPRVLDRLVREIEVLWTGS</sequence>
<gene>
    <name evidence="2" type="ORF">LQ327_30070</name>
</gene>
<evidence type="ECO:0000313" key="2">
    <source>
        <dbReference type="EMBL" id="MCD2197626.1"/>
    </source>
</evidence>
<dbReference type="SUPFAM" id="SSF102588">
    <property type="entry name" value="LmbE-like"/>
    <property type="match status" value="1"/>
</dbReference>
<evidence type="ECO:0000256" key="1">
    <source>
        <dbReference type="ARBA" id="ARBA00022833"/>
    </source>
</evidence>
<protein>
    <submittedName>
        <fullName evidence="2">PIG-L family deacetylase</fullName>
    </submittedName>
</protein>
<dbReference type="EMBL" id="JAJNDB010000009">
    <property type="protein sequence ID" value="MCD2197626.1"/>
    <property type="molecule type" value="Genomic_DNA"/>
</dbReference>
<dbReference type="InterPro" id="IPR024078">
    <property type="entry name" value="LmbE-like_dom_sf"/>
</dbReference>
<dbReference type="Pfam" id="PF02585">
    <property type="entry name" value="PIG-L"/>
    <property type="match status" value="1"/>
</dbReference>
<dbReference type="Gene3D" id="3.40.50.10320">
    <property type="entry name" value="LmbE-like"/>
    <property type="match status" value="1"/>
</dbReference>